<sequence>MREKKVVLNKKERNKLFYSEITKDYPWFYELIKQKEKITKEDVTGLTEEQQRFIKDVLPNVLNQSIKEWKPDEIYVKVLEGNNRVKCSLCGTKNKNIYYITNKLSKKKINVGSDCVQQFGELGEWMRVNGKDLIKGQIRTQNQNKLNNEIPGIEDLIMQWDTIIDRQPIMLPLQLERSLKKLGAQAKIHYEEILENKKYDANKAALKRTLDQRQQKLREIESYVKNNEGSKFVVTNEILRDLKRSKKFDIIKMLQEDNGYIKWRTAHRITEKRYISLLVSEFNKKLKKYGIVIEKYEEEKKGFKLSVSSQRRIHLYSRHSEFTTEFGWLIFDSEVGEEISIPKLMGLCSLYDERSYSMAVSLFREFLENSYLDIKEYDIARDRIFLLGNSVYLQITLTEFIKKYKVYLFEIDQGAEIFRSKVTSYFESARNKITEKEFKRIKDIERSSKKLGYSR</sequence>
<gene>
    <name evidence="1" type="ORF">DX927_23205</name>
</gene>
<dbReference type="RefSeq" id="WP_150150014.1">
    <property type="nucleotide sequence ID" value="NZ_QSND01000007.1"/>
</dbReference>
<evidence type="ECO:0000313" key="2">
    <source>
        <dbReference type="Proteomes" id="UP000324326"/>
    </source>
</evidence>
<name>A0A5M8RFH6_9BACI</name>
<dbReference type="Proteomes" id="UP000324326">
    <property type="component" value="Unassembled WGS sequence"/>
</dbReference>
<dbReference type="EMBL" id="QSND01000007">
    <property type="protein sequence ID" value="KAA6446959.1"/>
    <property type="molecule type" value="Genomic_DNA"/>
</dbReference>
<dbReference type="AlphaFoldDB" id="A0A5M8RFH6"/>
<protein>
    <submittedName>
        <fullName evidence="1">Uncharacterized protein</fullName>
    </submittedName>
</protein>
<reference evidence="1 2" key="1">
    <citation type="submission" date="2018-08" db="EMBL/GenBank/DDBJ databases">
        <title>Bacillus phenotypic plasticity.</title>
        <authorList>
            <person name="Hurtado E."/>
        </authorList>
    </citation>
    <scope>NUCLEOTIDE SEQUENCE [LARGE SCALE GENOMIC DNA]</scope>
    <source>
        <strain evidence="1 2">427</strain>
    </source>
</reference>
<evidence type="ECO:0000313" key="1">
    <source>
        <dbReference type="EMBL" id="KAA6446959.1"/>
    </source>
</evidence>
<comment type="caution">
    <text evidence="1">The sequence shown here is derived from an EMBL/GenBank/DDBJ whole genome shotgun (WGS) entry which is preliminary data.</text>
</comment>
<organism evidence="1 2">
    <name type="scientific">Bacillus swezeyi</name>
    <dbReference type="NCBI Taxonomy" id="1925020"/>
    <lineage>
        <taxon>Bacteria</taxon>
        <taxon>Bacillati</taxon>
        <taxon>Bacillota</taxon>
        <taxon>Bacilli</taxon>
        <taxon>Bacillales</taxon>
        <taxon>Bacillaceae</taxon>
        <taxon>Bacillus</taxon>
    </lineage>
</organism>
<accession>A0A5M8RFH6</accession>
<proteinExistence type="predicted"/>